<reference evidence="1 2" key="1">
    <citation type="submission" date="2020-08" db="EMBL/GenBank/DDBJ databases">
        <title>Sequencing the genomes of 1000 actinobacteria strains.</title>
        <authorList>
            <person name="Klenk H.-P."/>
        </authorList>
    </citation>
    <scope>NUCLEOTIDE SEQUENCE [LARGE SCALE GENOMIC DNA]</scope>
    <source>
        <strain evidence="1 2">DSM 43582</strain>
    </source>
</reference>
<accession>A0A7W9P9L5</accession>
<dbReference type="EMBL" id="JACHIT010000001">
    <property type="protein sequence ID" value="MBB5911890.1"/>
    <property type="molecule type" value="Genomic_DNA"/>
</dbReference>
<dbReference type="SUPFAM" id="SSF47413">
    <property type="entry name" value="lambda repressor-like DNA-binding domains"/>
    <property type="match status" value="1"/>
</dbReference>
<dbReference type="InterPro" id="IPR010982">
    <property type="entry name" value="Lambda_DNA-bd_dom_sf"/>
</dbReference>
<sequence length="397" mass="43343">MADVTMWTGRHVKALRDATRKTQQQLADDLTCAQRTVSFWESRPDGKVSTGFQARLDRLLINADHGSKRRFYELTGDPDVNRRDFLASTAAVVGMSTLRGQDTPVVTADAIEHLKTTVHSAMQLDDKLGSNAARPIIEAQAKTCATLLRDCPPSLRRQLHSLTGEATASHAWAVWDQGDAKGADEMFQLAYRHAAEAGDTDIAAGILCHRTQLAVNTHQYARSADLADAMLLVPSHDGRVNDFRRLCAAQAFAATGRTHDAWTQLGRVTDDYAEQTTPDESYCYYQSRWTTGVKTARCLALSGESQSAADAVQATLPLIPAHAKRDQALSNFHLAQAAAAIDVDRACAAARDAIDLTRGSASPRVRQVYADTRTHLNPWSSTRAVRQLDDYAAGVLT</sequence>
<dbReference type="GO" id="GO:0003677">
    <property type="term" value="F:DNA binding"/>
    <property type="evidence" value="ECO:0007669"/>
    <property type="project" value="InterPro"/>
</dbReference>
<dbReference type="Proteomes" id="UP000540412">
    <property type="component" value="Unassembled WGS sequence"/>
</dbReference>
<evidence type="ECO:0008006" key="3">
    <source>
        <dbReference type="Google" id="ProtNLM"/>
    </source>
</evidence>
<comment type="caution">
    <text evidence="1">The sequence shown here is derived from an EMBL/GenBank/DDBJ whole genome shotgun (WGS) entry which is preliminary data.</text>
</comment>
<evidence type="ECO:0000313" key="2">
    <source>
        <dbReference type="Proteomes" id="UP000540412"/>
    </source>
</evidence>
<dbReference type="CDD" id="cd00093">
    <property type="entry name" value="HTH_XRE"/>
    <property type="match status" value="1"/>
</dbReference>
<dbReference type="InterPro" id="IPR001387">
    <property type="entry name" value="Cro/C1-type_HTH"/>
</dbReference>
<organism evidence="1 2">
    <name type="scientific">Nocardia transvalensis</name>
    <dbReference type="NCBI Taxonomy" id="37333"/>
    <lineage>
        <taxon>Bacteria</taxon>
        <taxon>Bacillati</taxon>
        <taxon>Actinomycetota</taxon>
        <taxon>Actinomycetes</taxon>
        <taxon>Mycobacteriales</taxon>
        <taxon>Nocardiaceae</taxon>
        <taxon>Nocardia</taxon>
    </lineage>
</organism>
<gene>
    <name evidence="1" type="ORF">BJY24_000757</name>
</gene>
<dbReference type="AlphaFoldDB" id="A0A7W9P9L5"/>
<evidence type="ECO:0000313" key="1">
    <source>
        <dbReference type="EMBL" id="MBB5911890.1"/>
    </source>
</evidence>
<dbReference type="RefSeq" id="WP_051163197.1">
    <property type="nucleotide sequence ID" value="NZ_JACHIT010000001.1"/>
</dbReference>
<keyword evidence="2" id="KW-1185">Reference proteome</keyword>
<proteinExistence type="predicted"/>
<protein>
    <recommendedName>
        <fullName evidence="3">HTH cro/C1-type domain-containing protein</fullName>
    </recommendedName>
</protein>
<name>A0A7W9P9L5_9NOCA</name>